<dbReference type="SMART" id="SM00829">
    <property type="entry name" value="PKS_ER"/>
    <property type="match status" value="1"/>
</dbReference>
<dbReference type="InterPro" id="IPR013154">
    <property type="entry name" value="ADH-like_N"/>
</dbReference>
<dbReference type="SUPFAM" id="SSF51735">
    <property type="entry name" value="NAD(P)-binding Rossmann-fold domains"/>
    <property type="match status" value="1"/>
</dbReference>
<keyword evidence="5" id="KW-1185">Reference proteome</keyword>
<dbReference type="EMBL" id="BLAU01000001">
    <property type="protein sequence ID" value="GET22959.1"/>
    <property type="molecule type" value="Genomic_DNA"/>
</dbReference>
<dbReference type="GO" id="GO:0043957">
    <property type="term" value="F:acryloyl-CoA reductase (NADPH) activity"/>
    <property type="evidence" value="ECO:0007669"/>
    <property type="project" value="TreeGrafter"/>
</dbReference>
<dbReference type="PANTHER" id="PTHR43677:SF1">
    <property type="entry name" value="ACRYLYL-COA REDUCTASE ACUI-RELATED"/>
    <property type="match status" value="1"/>
</dbReference>
<evidence type="ECO:0000313" key="3">
    <source>
        <dbReference type="EMBL" id="PSK82292.1"/>
    </source>
</evidence>
<protein>
    <submittedName>
        <fullName evidence="2 3">Quinone oxidoreductase</fullName>
    </submittedName>
</protein>
<dbReference type="InterPro" id="IPR020843">
    <property type="entry name" value="ER"/>
</dbReference>
<dbReference type="EMBL" id="PYGC01000006">
    <property type="protein sequence ID" value="PSK82292.1"/>
    <property type="molecule type" value="Genomic_DNA"/>
</dbReference>
<feature type="domain" description="Enoyl reductase (ER)" evidence="1">
    <location>
        <begin position="16"/>
        <end position="329"/>
    </location>
</feature>
<evidence type="ECO:0000313" key="4">
    <source>
        <dbReference type="Proteomes" id="UP000240621"/>
    </source>
</evidence>
<dbReference type="Gene3D" id="3.90.180.10">
    <property type="entry name" value="Medium-chain alcohol dehydrogenases, catalytic domain"/>
    <property type="match status" value="1"/>
</dbReference>
<dbReference type="RefSeq" id="WP_106542517.1">
    <property type="nucleotide sequence ID" value="NZ_BLAU01000001.1"/>
</dbReference>
<dbReference type="PANTHER" id="PTHR43677">
    <property type="entry name" value="SHORT-CHAIN DEHYDROGENASE/REDUCTASE"/>
    <property type="match status" value="1"/>
</dbReference>
<dbReference type="AlphaFoldDB" id="A0A2P8CBJ8"/>
<dbReference type="InterPro" id="IPR013149">
    <property type="entry name" value="ADH-like_C"/>
</dbReference>
<evidence type="ECO:0000313" key="5">
    <source>
        <dbReference type="Proteomes" id="UP000396862"/>
    </source>
</evidence>
<dbReference type="InterPro" id="IPR036291">
    <property type="entry name" value="NAD(P)-bd_dom_sf"/>
</dbReference>
<accession>A0A2P8CBJ8</accession>
<dbReference type="OrthoDB" id="9805663at2"/>
<proteinExistence type="predicted"/>
<reference evidence="3 4" key="1">
    <citation type="submission" date="2018-03" db="EMBL/GenBank/DDBJ databases">
        <title>Genomic Encyclopedia of Archaeal and Bacterial Type Strains, Phase II (KMG-II): from individual species to whole genera.</title>
        <authorList>
            <person name="Goeker M."/>
        </authorList>
    </citation>
    <scope>NUCLEOTIDE SEQUENCE [LARGE SCALE GENOMIC DNA]</scope>
    <source>
        <strain evidence="3 4">DSM 27267</strain>
    </source>
</reference>
<name>A0A2P8CBJ8_9BACT</name>
<dbReference type="InterPro" id="IPR014188">
    <property type="entry name" value="Acrylyl-CoA_reductase_AcuI"/>
</dbReference>
<dbReference type="CDD" id="cd05280">
    <property type="entry name" value="MDR_yhdh_yhfp"/>
    <property type="match status" value="1"/>
</dbReference>
<sequence>MTDTTFRAYRIFEENGTFTRKLVNRSVIELPEGEVLIRVKYAGLNYKDALSASGNRGVTKKYPHTPGIDAAGVVEESSSPLFKTGDEVTVTSYDLGMNTDGAFAEYIRVPADWIVQLPKGLSLAESMMLGTSGLTAALSVKRLLDAGQKPSQGPVVVTGAAGGVGSLAVKILLKEGFEVIAATSNLDDSREVIEKLGAHQHIDKSETDDQSGRPIVRPKWAGAVDVVGGNTLATLLKACKYNGNVTTCGNIGSGELNTTVYPFILNNISLLGVDTQQTPLEERKAVWEKLANDWKPEGLDNLVTFISLEELDTYIQRLLSKKNRGQVVVKL</sequence>
<evidence type="ECO:0000259" key="1">
    <source>
        <dbReference type="SMART" id="SM00829"/>
    </source>
</evidence>
<dbReference type="Pfam" id="PF08240">
    <property type="entry name" value="ADH_N"/>
    <property type="match status" value="1"/>
</dbReference>
<dbReference type="InterPro" id="IPR051397">
    <property type="entry name" value="Zn-ADH-like_protein"/>
</dbReference>
<dbReference type="InterPro" id="IPR011032">
    <property type="entry name" value="GroES-like_sf"/>
</dbReference>
<dbReference type="Gene3D" id="3.40.50.720">
    <property type="entry name" value="NAD(P)-binding Rossmann-like Domain"/>
    <property type="match status" value="1"/>
</dbReference>
<dbReference type="Proteomes" id="UP000396862">
    <property type="component" value="Unassembled WGS sequence"/>
</dbReference>
<comment type="caution">
    <text evidence="3">The sequence shown here is derived from an EMBL/GenBank/DDBJ whole genome shotgun (WGS) entry which is preliminary data.</text>
</comment>
<organism evidence="3 4">
    <name type="scientific">Prolixibacter denitrificans</name>
    <dbReference type="NCBI Taxonomy" id="1541063"/>
    <lineage>
        <taxon>Bacteria</taxon>
        <taxon>Pseudomonadati</taxon>
        <taxon>Bacteroidota</taxon>
        <taxon>Bacteroidia</taxon>
        <taxon>Marinilabiliales</taxon>
        <taxon>Prolixibacteraceae</taxon>
        <taxon>Prolixibacter</taxon>
    </lineage>
</organism>
<gene>
    <name evidence="3" type="ORF">CLV93_10636</name>
    <name evidence="2" type="ORF">JCM18694_32050</name>
</gene>
<dbReference type="NCBIfam" id="TIGR02823">
    <property type="entry name" value="oxido_YhdH"/>
    <property type="match status" value="1"/>
</dbReference>
<evidence type="ECO:0000313" key="2">
    <source>
        <dbReference type="EMBL" id="GET22959.1"/>
    </source>
</evidence>
<dbReference type="Proteomes" id="UP000240621">
    <property type="component" value="Unassembled WGS sequence"/>
</dbReference>
<dbReference type="SUPFAM" id="SSF50129">
    <property type="entry name" value="GroES-like"/>
    <property type="match status" value="1"/>
</dbReference>
<dbReference type="Pfam" id="PF00107">
    <property type="entry name" value="ADH_zinc_N"/>
    <property type="match status" value="1"/>
</dbReference>
<reference evidence="2 5" key="2">
    <citation type="submission" date="2019-10" db="EMBL/GenBank/DDBJ databases">
        <title>Prolixibacter strains distinguished by the presence of nitrate reductase genes were adept at nitrate-dependent anaerobic corrosion of metallic iron and carbon steel.</title>
        <authorList>
            <person name="Iino T."/>
            <person name="Shono N."/>
            <person name="Ito K."/>
            <person name="Nakamura R."/>
            <person name="Sueoka K."/>
            <person name="Harayama S."/>
            <person name="Ohkuma M."/>
        </authorList>
    </citation>
    <scope>NUCLEOTIDE SEQUENCE [LARGE SCALE GENOMIC DNA]</scope>
    <source>
        <strain evidence="2 5">MIC1-1</strain>
    </source>
</reference>